<evidence type="ECO:0000256" key="2">
    <source>
        <dbReference type="ARBA" id="ARBA00008799"/>
    </source>
</evidence>
<evidence type="ECO:0000259" key="7">
    <source>
        <dbReference type="Pfam" id="PF05116"/>
    </source>
</evidence>
<dbReference type="SFLD" id="SFLDG01140">
    <property type="entry name" value="C2.B:_Phosphomannomutase_and_P"/>
    <property type="match status" value="1"/>
</dbReference>
<dbReference type="EMBL" id="JAHKNI010000007">
    <property type="protein sequence ID" value="MBU3064417.1"/>
    <property type="molecule type" value="Genomic_DNA"/>
</dbReference>
<protein>
    <recommendedName>
        <fullName evidence="3">alpha,alpha-trehalose-phosphate synthase (ADP-forming)</fullName>
        <ecNumber evidence="3">2.4.1.347</ecNumber>
    </recommendedName>
</protein>
<dbReference type="Pfam" id="PF05116">
    <property type="entry name" value="S6PP"/>
    <property type="match status" value="1"/>
</dbReference>
<name>A0ABS6B287_9NOCA</name>
<reference evidence="8 9" key="1">
    <citation type="submission" date="2021-06" db="EMBL/GenBank/DDBJ databases">
        <title>Actinomycetes sequencing.</title>
        <authorList>
            <person name="Shan Q."/>
        </authorList>
    </citation>
    <scope>NUCLEOTIDE SEQUENCE [LARGE SCALE GENOMIC DNA]</scope>
    <source>
        <strain evidence="8 9">NEAU-G5</strain>
    </source>
</reference>
<dbReference type="Gene3D" id="3.40.50.1000">
    <property type="entry name" value="HAD superfamily/HAD-like"/>
    <property type="match status" value="1"/>
</dbReference>
<feature type="domain" description="Sucrose phosphatase-like" evidence="7">
    <location>
        <begin position="3"/>
        <end position="231"/>
    </location>
</feature>
<dbReference type="SFLD" id="SFLDS00003">
    <property type="entry name" value="Haloacid_Dehalogenase"/>
    <property type="match status" value="1"/>
</dbReference>
<dbReference type="Proteomes" id="UP000733379">
    <property type="component" value="Unassembled WGS sequence"/>
</dbReference>
<accession>A0ABS6B287</accession>
<evidence type="ECO:0000256" key="4">
    <source>
        <dbReference type="ARBA" id="ARBA00047452"/>
    </source>
</evidence>
<sequence>MMRILVTDLDGTLLGGEIADRRRLCAVLARHPEVTVVFATGRGVASVADVLRDPLVPRPRWIIADVGATVVDGTDLRPVGDIQAHLRTGWPGTQQVRHALSRFGQLTYQRVAQDGRCSYHLASGQLTDELTAAVHALGCRWLYSADRYFDVVPPNASKGNAVAALAEKFGWPMDSVLVAGDSLNDASLFELGTHGVIVGAAEPALNQAVPLDARIHRPERPGAGAILTALHALGWVAPDNCTEDRHCLIVGYHRPPVPRGERRSPSSPNGILPSLTALFAQGLPGIWVAAQVGEDGVDAREHEAPLSLLPVTPDEWSGYFHRACKDTLWPILMSEPHRMRFDTAAWAHYRAINQRYAEHISERAAHGATVWLHDYNLWLVPGLLRQIRPDLRIGLFHHTPFPPPEVFAALPTADEIRSSLIQLDWAGFHTNAFADNFRQILAGQPTLPALGVHPLGIDRPAIETLARSRASRIRPSRHALVLSVERLDYTKAPVHKVDAIAALLEHRPDLHGRLVFRLVCPPPEPGISAYDTTRRALERRTTEINDAWRVGNWQPIDYIPHNLPLSEVMDHYLAADVFWVTSLQDGMNLTAKEFVAAQSAVTGPGSRPGVLVLSRYAGAATELGDAALLTDPHSPEDLTATLARALSLDRTERRTRAKRLAHLLGHDRPIDWATRIIDAIRIRTPDPTAVPITYQPS</sequence>
<evidence type="ECO:0000256" key="1">
    <source>
        <dbReference type="ARBA" id="ARBA00001525"/>
    </source>
</evidence>
<keyword evidence="9" id="KW-1185">Reference proteome</keyword>
<comment type="catalytic activity">
    <reaction evidence="4">
        <text>GDP-alpha-D-glucose + D-glucose 6-phosphate = alpha,alpha-trehalose 6-phosphate + GDP + H(+)</text>
        <dbReference type="Rhea" id="RHEA:14605"/>
        <dbReference type="ChEBI" id="CHEBI:15378"/>
        <dbReference type="ChEBI" id="CHEBI:58189"/>
        <dbReference type="ChEBI" id="CHEBI:58429"/>
        <dbReference type="ChEBI" id="CHEBI:61548"/>
        <dbReference type="ChEBI" id="CHEBI:62230"/>
    </reaction>
</comment>
<evidence type="ECO:0000256" key="3">
    <source>
        <dbReference type="ARBA" id="ARBA00012842"/>
    </source>
</evidence>
<dbReference type="SFLD" id="SFLDG01141">
    <property type="entry name" value="C2.B.1:_Sucrose_Phosphatase_Li"/>
    <property type="match status" value="1"/>
</dbReference>
<dbReference type="Pfam" id="PF00982">
    <property type="entry name" value="Glyco_transf_20"/>
    <property type="match status" value="2"/>
</dbReference>
<comment type="caution">
    <text evidence="8">The sequence shown here is derived from an EMBL/GenBank/DDBJ whole genome shotgun (WGS) entry which is preliminary data.</text>
</comment>
<organism evidence="8 9">
    <name type="scientific">Nocardia albiluteola</name>
    <dbReference type="NCBI Taxonomy" id="2842303"/>
    <lineage>
        <taxon>Bacteria</taxon>
        <taxon>Bacillati</taxon>
        <taxon>Actinomycetota</taxon>
        <taxon>Actinomycetes</taxon>
        <taxon>Mycobacteriales</taxon>
        <taxon>Nocardiaceae</taxon>
        <taxon>Nocardia</taxon>
    </lineage>
</organism>
<evidence type="ECO:0000256" key="6">
    <source>
        <dbReference type="ARBA" id="ARBA00093268"/>
    </source>
</evidence>
<dbReference type="Gene3D" id="3.40.50.2000">
    <property type="entry name" value="Glycogen Phosphorylase B"/>
    <property type="match status" value="2"/>
</dbReference>
<comment type="catalytic activity">
    <reaction evidence="5">
        <text>ADP-alpha-D-glucose + D-glucose 6-phosphate = alpha,alpha-trehalose 6-phosphate + ADP + H(+)</text>
        <dbReference type="Rhea" id="RHEA:53880"/>
        <dbReference type="ChEBI" id="CHEBI:15378"/>
        <dbReference type="ChEBI" id="CHEBI:57498"/>
        <dbReference type="ChEBI" id="CHEBI:58429"/>
        <dbReference type="ChEBI" id="CHEBI:61548"/>
        <dbReference type="ChEBI" id="CHEBI:456216"/>
        <dbReference type="EC" id="2.4.1.347"/>
    </reaction>
</comment>
<dbReference type="PANTHER" id="PTHR10788">
    <property type="entry name" value="TREHALOSE-6-PHOSPHATE SYNTHASE"/>
    <property type="match status" value="1"/>
</dbReference>
<evidence type="ECO:0000313" key="9">
    <source>
        <dbReference type="Proteomes" id="UP000733379"/>
    </source>
</evidence>
<dbReference type="InterPro" id="IPR001830">
    <property type="entry name" value="Glyco_trans_20"/>
</dbReference>
<evidence type="ECO:0000256" key="5">
    <source>
        <dbReference type="ARBA" id="ARBA00048311"/>
    </source>
</evidence>
<evidence type="ECO:0000313" key="8">
    <source>
        <dbReference type="EMBL" id="MBU3064417.1"/>
    </source>
</evidence>
<comment type="similarity">
    <text evidence="2">Belongs to the glycosyltransferase 20 family.</text>
</comment>
<proteinExistence type="inferred from homology"/>
<comment type="catalytic activity">
    <reaction evidence="6">
        <text>TDP-alpha-D-glucose + D-glucose 6-phosphate = 5-methyl-UDP + alpha,alpha-trehalose 6-phosphate + H(+)</text>
        <dbReference type="Rhea" id="RHEA:53888"/>
        <dbReference type="ChEBI" id="CHEBI:15378"/>
        <dbReference type="ChEBI" id="CHEBI:58429"/>
        <dbReference type="ChEBI" id="CHEBI:61417"/>
        <dbReference type="ChEBI" id="CHEBI:61548"/>
        <dbReference type="ChEBI" id="CHEBI:137931"/>
    </reaction>
</comment>
<gene>
    <name evidence="8" type="ORF">KO481_23145</name>
</gene>
<comment type="catalytic activity">
    <reaction evidence="1">
        <text>CDP-alpha-D-glucose + D-glucose 6-phosphate = alpha,alpha-trehalose 6-phosphate + CDP + H(+)</text>
        <dbReference type="Rhea" id="RHEA:53884"/>
        <dbReference type="ChEBI" id="CHEBI:15378"/>
        <dbReference type="ChEBI" id="CHEBI:58069"/>
        <dbReference type="ChEBI" id="CHEBI:58429"/>
        <dbReference type="ChEBI" id="CHEBI:61548"/>
        <dbReference type="ChEBI" id="CHEBI:137927"/>
    </reaction>
</comment>
<dbReference type="SUPFAM" id="SSF53756">
    <property type="entry name" value="UDP-Glycosyltransferase/glycogen phosphorylase"/>
    <property type="match status" value="1"/>
</dbReference>
<dbReference type="Gene3D" id="3.90.1070.10">
    <property type="match status" value="1"/>
</dbReference>
<dbReference type="InterPro" id="IPR006380">
    <property type="entry name" value="SPP-like_dom"/>
</dbReference>
<dbReference type="SUPFAM" id="SSF56784">
    <property type="entry name" value="HAD-like"/>
    <property type="match status" value="1"/>
</dbReference>
<dbReference type="PANTHER" id="PTHR10788:SF106">
    <property type="entry name" value="BCDNA.GH08860"/>
    <property type="match status" value="1"/>
</dbReference>
<dbReference type="InterPro" id="IPR023214">
    <property type="entry name" value="HAD_sf"/>
</dbReference>
<dbReference type="EC" id="2.4.1.347" evidence="3"/>
<dbReference type="InterPro" id="IPR036412">
    <property type="entry name" value="HAD-like_sf"/>
</dbReference>